<feature type="non-terminal residue" evidence="1">
    <location>
        <position position="1"/>
    </location>
</feature>
<dbReference type="GO" id="GO:0001786">
    <property type="term" value="F:phosphatidylserine binding"/>
    <property type="evidence" value="ECO:0007669"/>
    <property type="project" value="TreeGrafter"/>
</dbReference>
<dbReference type="PANTHER" id="PTHR16399">
    <property type="entry name" value="GASDERMIN"/>
    <property type="match status" value="1"/>
</dbReference>
<dbReference type="AlphaFoldDB" id="A0A8J4IRL2"/>
<feature type="non-terminal residue" evidence="1">
    <location>
        <position position="114"/>
    </location>
</feature>
<name>A0A8J4IRL2_SPHME</name>
<evidence type="ECO:0000313" key="2">
    <source>
        <dbReference type="Proteomes" id="UP000785099"/>
    </source>
</evidence>
<proteinExistence type="predicted"/>
<organism evidence="1 2">
    <name type="scientific">Spheniscus mendiculus</name>
    <name type="common">Galapagos penguin</name>
    <dbReference type="NCBI Taxonomy" id="156760"/>
    <lineage>
        <taxon>Eukaryota</taxon>
        <taxon>Metazoa</taxon>
        <taxon>Chordata</taxon>
        <taxon>Craniata</taxon>
        <taxon>Vertebrata</taxon>
        <taxon>Euteleostomi</taxon>
        <taxon>Archelosauria</taxon>
        <taxon>Archosauria</taxon>
        <taxon>Dinosauria</taxon>
        <taxon>Saurischia</taxon>
        <taxon>Theropoda</taxon>
        <taxon>Coelurosauria</taxon>
        <taxon>Aves</taxon>
        <taxon>Neognathae</taxon>
        <taxon>Neoaves</taxon>
        <taxon>Aequornithes</taxon>
        <taxon>Sphenisciformes</taxon>
        <taxon>Spheniscidae</taxon>
        <taxon>Spheniscus</taxon>
    </lineage>
</organism>
<gene>
    <name evidence="1" type="primary">Gsdma3</name>
    <name evidence="1" type="ORF">FQV24_0003116</name>
</gene>
<dbReference type="GO" id="GO:0042742">
    <property type="term" value="P:defense response to bacterium"/>
    <property type="evidence" value="ECO:0007669"/>
    <property type="project" value="TreeGrafter"/>
</dbReference>
<dbReference type="InterPro" id="IPR007677">
    <property type="entry name" value="Gasdermin"/>
</dbReference>
<dbReference type="GO" id="GO:0005546">
    <property type="term" value="F:phosphatidylinositol-4,5-bisphosphate binding"/>
    <property type="evidence" value="ECO:0007669"/>
    <property type="project" value="TreeGrafter"/>
</dbReference>
<dbReference type="EMBL" id="VUKU01001635">
    <property type="protein sequence ID" value="KAF1457926.1"/>
    <property type="molecule type" value="Genomic_DNA"/>
</dbReference>
<dbReference type="PANTHER" id="PTHR16399:SF18">
    <property type="entry name" value="GASDERMIN-A"/>
    <property type="match status" value="1"/>
</dbReference>
<dbReference type="GO" id="GO:0070273">
    <property type="term" value="F:phosphatidylinositol-4-phosphate binding"/>
    <property type="evidence" value="ECO:0007669"/>
    <property type="project" value="TreeGrafter"/>
</dbReference>
<keyword evidence="2" id="KW-1185">Reference proteome</keyword>
<dbReference type="Proteomes" id="UP000785099">
    <property type="component" value="Unassembled WGS sequence"/>
</dbReference>
<evidence type="ECO:0000313" key="1">
    <source>
        <dbReference type="EMBL" id="KAF1457926.1"/>
    </source>
</evidence>
<dbReference type="GO" id="GO:0070269">
    <property type="term" value="P:pyroptotic inflammatory response"/>
    <property type="evidence" value="ECO:0007669"/>
    <property type="project" value="TreeGrafter"/>
</dbReference>
<reference evidence="1 2" key="1">
    <citation type="journal article" date="2019" name="Gigascience">
        <title>High-coverage genomes to elucidate the evolution of penguins.</title>
        <authorList>
            <person name="Pan H."/>
            <person name="Cole T.L."/>
            <person name="Bi X."/>
            <person name="Fang M."/>
            <person name="Zhou C."/>
            <person name="Yang Z."/>
            <person name="Ksepka D.T."/>
            <person name="Hart T."/>
            <person name="Bouzat J.L."/>
            <person name="Argilla L.S."/>
            <person name="Bertelsen M.F."/>
            <person name="Boersma P.D."/>
            <person name="Bost C.A."/>
            <person name="Cherel Y."/>
            <person name="Dann P."/>
            <person name="Fiddaman S.R."/>
            <person name="Howard P."/>
            <person name="Labuschagne K."/>
            <person name="Mattern T."/>
            <person name="Miller G."/>
            <person name="Parker P."/>
            <person name="Phillips R.A."/>
            <person name="Quillfeldt P."/>
            <person name="Ryan P.G."/>
            <person name="Taylor H."/>
            <person name="Thompson D.R."/>
            <person name="Young M.J."/>
            <person name="Ellegaard M.R."/>
            <person name="Gilbert M.T.P."/>
            <person name="Sinding M.S."/>
            <person name="Pacheco G."/>
            <person name="Shepherd L.D."/>
            <person name="Tennyson A.J.D."/>
            <person name="Grosser S."/>
            <person name="Kay E."/>
            <person name="Nupen L.J."/>
            <person name="Ellenberg U."/>
            <person name="Houston D.M."/>
            <person name="Reeve A.H."/>
            <person name="Johnson K."/>
            <person name="Masello J.F."/>
            <person name="Stracke T."/>
            <person name="McKinlay B."/>
            <person name="Borboroglu P.G."/>
            <person name="Zhang D.X."/>
            <person name="Zhang G."/>
        </authorList>
    </citation>
    <scope>NUCLEOTIDE SEQUENCE [LARGE SCALE GENOMIC DNA]</scope>
    <source>
        <strain evidence="1">GAPE 212</strain>
    </source>
</reference>
<comment type="caution">
    <text evidence="1">The sequence shown here is derived from an EMBL/GenBank/DDBJ whole genome shotgun (WGS) entry which is preliminary data.</text>
</comment>
<sequence length="114" mass="12502">FLVQTCFNSAELTEDQLLLLLESLEEKIVSQQLKLVREHASHLAQNEGAGGGHFSVDASLLSFSQEKEQKLTIAMVEMSGVKLQKDRSAVCTEKAFSAVAALYVSLYVLDLLSN</sequence>
<protein>
    <submittedName>
        <fullName evidence="1">Gasdermin-A3</fullName>
    </submittedName>
</protein>
<accession>A0A8J4IRL2</accession>